<dbReference type="PROSITE" id="PS01131">
    <property type="entry name" value="RRNA_A_DIMETH"/>
    <property type="match status" value="1"/>
</dbReference>
<comment type="catalytic activity">
    <reaction evidence="7">
        <text>adenosine(1518)/adenosine(1519) in 16S rRNA + 4 S-adenosyl-L-methionine = N(6)-dimethyladenosine(1518)/N(6)-dimethyladenosine(1519) in 16S rRNA + 4 S-adenosyl-L-homocysteine + 4 H(+)</text>
        <dbReference type="Rhea" id="RHEA:19609"/>
        <dbReference type="Rhea" id="RHEA-COMP:10232"/>
        <dbReference type="Rhea" id="RHEA-COMP:10233"/>
        <dbReference type="ChEBI" id="CHEBI:15378"/>
        <dbReference type="ChEBI" id="CHEBI:57856"/>
        <dbReference type="ChEBI" id="CHEBI:59789"/>
        <dbReference type="ChEBI" id="CHEBI:74411"/>
        <dbReference type="ChEBI" id="CHEBI:74493"/>
        <dbReference type="EC" id="2.1.1.182"/>
    </reaction>
</comment>
<keyword evidence="6 7" id="KW-0694">RNA-binding</keyword>
<dbReference type="InterPro" id="IPR001737">
    <property type="entry name" value="KsgA/Erm"/>
</dbReference>
<comment type="similarity">
    <text evidence="7">Belongs to the class I-like SAM-binding methyltransferase superfamily. rRNA adenine N(6)-methyltransferase family. RsmA subfamily.</text>
</comment>
<feature type="binding site" evidence="7 8">
    <location>
        <position position="174"/>
    </location>
    <ligand>
        <name>S-adenosyl-L-methionine</name>
        <dbReference type="ChEBI" id="CHEBI:59789"/>
    </ligand>
</feature>
<feature type="binding site" evidence="7 8">
    <location>
        <position position="31"/>
    </location>
    <ligand>
        <name>S-adenosyl-L-methionine</name>
        <dbReference type="ChEBI" id="CHEBI:59789"/>
    </ligand>
</feature>
<evidence type="ECO:0000256" key="1">
    <source>
        <dbReference type="ARBA" id="ARBA00022490"/>
    </source>
</evidence>
<evidence type="ECO:0000259" key="9">
    <source>
        <dbReference type="SMART" id="SM00650"/>
    </source>
</evidence>
<dbReference type="InterPro" id="IPR020598">
    <property type="entry name" value="rRNA_Ade_methylase_Trfase_N"/>
</dbReference>
<evidence type="ECO:0000313" key="10">
    <source>
        <dbReference type="EMBL" id="RDB80275.1"/>
    </source>
</evidence>
<name>A0A369MVD1_EGGLN</name>
<dbReference type="GeneID" id="69511933"/>
<feature type="binding site" evidence="7 8">
    <location>
        <position position="33"/>
    </location>
    <ligand>
        <name>S-adenosyl-L-methionine</name>
        <dbReference type="ChEBI" id="CHEBI:59789"/>
    </ligand>
</feature>
<evidence type="ECO:0000256" key="6">
    <source>
        <dbReference type="ARBA" id="ARBA00022884"/>
    </source>
</evidence>
<dbReference type="HAMAP" id="MF_00607">
    <property type="entry name" value="16SrRNA_methyltr_A"/>
    <property type="match status" value="1"/>
</dbReference>
<dbReference type="GO" id="GO:0052908">
    <property type="term" value="F:16S rRNA (adenine(1518)-N(6)/adenine(1519)-N(6))-dimethyltransferase activity"/>
    <property type="evidence" value="ECO:0007669"/>
    <property type="project" value="UniProtKB-EC"/>
</dbReference>
<dbReference type="InterPro" id="IPR020596">
    <property type="entry name" value="rRNA_Ade_Mease_Trfase_CS"/>
</dbReference>
<sequence>MTKLSPLASVSETRAVLEAHGLSTKYSLGQNFLINDAILQKIVALADLAPDDYVLEVGPGIGTLTIALLKSAGRVLSVERDPDLPAVLVETLAPWSDRFALLNKDALDLCSADFQSAEPLDAAASRGARSRGEAEGSRTEVRSAFALPTISGTTETLADVAGPMRLLPNKLVANLPYAVAATVVLDYFEQFASLESATVMVQKEVADRMAASPGTKNYGAYTVKLRLYAEPAGRFAVGPGNFFPPPRVESAVLRLNRRPVFDDQGVPLDADAIAAACTMAEAAFATRRKTLSNSCKTYFAGRGPQGAAVIARLPQLFERAGIDPRLRGETLDLPEFVRLGCAFQQIA</sequence>
<feature type="domain" description="Ribosomal RNA adenine methylase transferase N-terminal" evidence="9">
    <location>
        <begin position="38"/>
        <end position="259"/>
    </location>
</feature>
<dbReference type="GO" id="GO:0003723">
    <property type="term" value="F:RNA binding"/>
    <property type="evidence" value="ECO:0007669"/>
    <property type="project" value="UniProtKB-UniRule"/>
</dbReference>
<keyword evidence="4 7" id="KW-0808">Transferase</keyword>
<proteinExistence type="inferred from homology"/>
<dbReference type="EC" id="2.1.1.182" evidence="7"/>
<organism evidence="10 11">
    <name type="scientific">Eggerthella lenta</name>
    <name type="common">Eubacterium lentum</name>
    <dbReference type="NCBI Taxonomy" id="84112"/>
    <lineage>
        <taxon>Bacteria</taxon>
        <taxon>Bacillati</taxon>
        <taxon>Actinomycetota</taxon>
        <taxon>Coriobacteriia</taxon>
        <taxon>Eggerthellales</taxon>
        <taxon>Eggerthellaceae</taxon>
        <taxon>Eggerthella</taxon>
    </lineage>
</organism>
<dbReference type="PANTHER" id="PTHR11727">
    <property type="entry name" value="DIMETHYLADENOSINE TRANSFERASE"/>
    <property type="match status" value="1"/>
</dbReference>
<evidence type="ECO:0000256" key="2">
    <source>
        <dbReference type="ARBA" id="ARBA00022552"/>
    </source>
</evidence>
<keyword evidence="5 7" id="KW-0949">S-adenosyl-L-methionine</keyword>
<dbReference type="InterPro" id="IPR023165">
    <property type="entry name" value="rRNA_Ade_diMease-like_C"/>
</dbReference>
<gene>
    <name evidence="7" type="primary">rsmA</name>
    <name evidence="7" type="synonym">ksgA</name>
    <name evidence="10" type="ORF">C1872_06455</name>
</gene>
<evidence type="ECO:0000256" key="5">
    <source>
        <dbReference type="ARBA" id="ARBA00022691"/>
    </source>
</evidence>
<dbReference type="InterPro" id="IPR011530">
    <property type="entry name" value="rRNA_adenine_dimethylase"/>
</dbReference>
<dbReference type="Gene3D" id="1.10.8.100">
    <property type="entry name" value="Ribosomal RNA adenine dimethylase-like, domain 2"/>
    <property type="match status" value="1"/>
</dbReference>
<dbReference type="Gene3D" id="3.40.50.150">
    <property type="entry name" value="Vaccinia Virus protein VP39"/>
    <property type="match status" value="1"/>
</dbReference>
<protein>
    <recommendedName>
        <fullName evidence="7">Ribosomal RNA small subunit methyltransferase A</fullName>
        <ecNumber evidence="7">2.1.1.182</ecNumber>
    </recommendedName>
    <alternativeName>
        <fullName evidence="7">16S rRNA (adenine(1518)-N(6)/adenine(1519)-N(6))-dimethyltransferase</fullName>
    </alternativeName>
    <alternativeName>
        <fullName evidence="7">16S rRNA dimethyladenosine transferase</fullName>
    </alternativeName>
    <alternativeName>
        <fullName evidence="7">16S rRNA dimethylase</fullName>
    </alternativeName>
    <alternativeName>
        <fullName evidence="7">S-adenosylmethionine-6-N', N'-adenosyl(rRNA) dimethyltransferase</fullName>
    </alternativeName>
</protein>
<feature type="binding site" evidence="7 8">
    <location>
        <position position="58"/>
    </location>
    <ligand>
        <name>S-adenosyl-L-methionine</name>
        <dbReference type="ChEBI" id="CHEBI:59789"/>
    </ligand>
</feature>
<keyword evidence="2 7" id="KW-0698">rRNA processing</keyword>
<reference evidence="10 11" key="1">
    <citation type="journal article" date="2018" name="Elife">
        <title>Discovery and characterization of a prevalent human gut bacterial enzyme sufficient for the inactivation of a family of plant toxins.</title>
        <authorList>
            <person name="Koppel N."/>
            <person name="Bisanz J.E."/>
            <person name="Pandelia M.E."/>
            <person name="Turnbaugh P.J."/>
            <person name="Balskus E.P."/>
        </authorList>
    </citation>
    <scope>NUCLEOTIDE SEQUENCE [LARGE SCALE GENOMIC DNA]</scope>
    <source>
        <strain evidence="10 11">MR1 #12</strain>
    </source>
</reference>
<keyword evidence="1 7" id="KW-0963">Cytoplasm</keyword>
<dbReference type="InterPro" id="IPR029063">
    <property type="entry name" value="SAM-dependent_MTases_sf"/>
</dbReference>
<keyword evidence="3 7" id="KW-0489">Methyltransferase</keyword>
<dbReference type="PANTHER" id="PTHR11727:SF7">
    <property type="entry name" value="DIMETHYLADENOSINE TRANSFERASE-RELATED"/>
    <property type="match status" value="1"/>
</dbReference>
<comment type="caution">
    <text evidence="10">The sequence shown here is derived from an EMBL/GenBank/DDBJ whole genome shotgun (WGS) entry which is preliminary data.</text>
</comment>
<dbReference type="SUPFAM" id="SSF53335">
    <property type="entry name" value="S-adenosyl-L-methionine-dependent methyltransferases"/>
    <property type="match status" value="1"/>
</dbReference>
<feature type="binding site" evidence="7 8">
    <location>
        <position position="105"/>
    </location>
    <ligand>
        <name>S-adenosyl-L-methionine</name>
        <dbReference type="ChEBI" id="CHEBI:59789"/>
    </ligand>
</feature>
<comment type="subcellular location">
    <subcellularLocation>
        <location evidence="7">Cytoplasm</location>
    </subcellularLocation>
</comment>
<dbReference type="SMART" id="SM00650">
    <property type="entry name" value="rADc"/>
    <property type="match status" value="1"/>
</dbReference>
<evidence type="ECO:0000313" key="11">
    <source>
        <dbReference type="Proteomes" id="UP000253752"/>
    </source>
</evidence>
<feature type="binding site" evidence="7 8">
    <location>
        <position position="79"/>
    </location>
    <ligand>
        <name>S-adenosyl-L-methionine</name>
        <dbReference type="ChEBI" id="CHEBI:59789"/>
    </ligand>
</feature>
<dbReference type="RefSeq" id="WP_009306720.1">
    <property type="nucleotide sequence ID" value="NZ_AP025575.1"/>
</dbReference>
<comment type="function">
    <text evidence="7">Specifically dimethylates two adjacent adenosines (A1518 and A1519) in the loop of a conserved hairpin near the 3'-end of 16S rRNA in the 30S particle. May play a critical role in biogenesis of 30S subunits.</text>
</comment>
<dbReference type="PROSITE" id="PS51689">
    <property type="entry name" value="SAM_RNA_A_N6_MT"/>
    <property type="match status" value="1"/>
</dbReference>
<accession>A0A369MVD1</accession>
<dbReference type="Proteomes" id="UP000253752">
    <property type="component" value="Unassembled WGS sequence"/>
</dbReference>
<evidence type="ECO:0000256" key="7">
    <source>
        <dbReference type="HAMAP-Rule" id="MF_00607"/>
    </source>
</evidence>
<dbReference type="Pfam" id="PF00398">
    <property type="entry name" value="RrnaAD"/>
    <property type="match status" value="1"/>
</dbReference>
<dbReference type="EMBL" id="PPTX01000007">
    <property type="protein sequence ID" value="RDB80275.1"/>
    <property type="molecule type" value="Genomic_DNA"/>
</dbReference>
<dbReference type="GO" id="GO:0005829">
    <property type="term" value="C:cytosol"/>
    <property type="evidence" value="ECO:0007669"/>
    <property type="project" value="TreeGrafter"/>
</dbReference>
<dbReference type="AlphaFoldDB" id="A0A369MVD1"/>
<evidence type="ECO:0000256" key="8">
    <source>
        <dbReference type="PROSITE-ProRule" id="PRU01026"/>
    </source>
</evidence>
<evidence type="ECO:0000256" key="4">
    <source>
        <dbReference type="ARBA" id="ARBA00022679"/>
    </source>
</evidence>
<evidence type="ECO:0000256" key="3">
    <source>
        <dbReference type="ARBA" id="ARBA00022603"/>
    </source>
</evidence>